<organism evidence="7 8">
    <name type="scientific">Plasmodium chabaudi chabaudi</name>
    <dbReference type="NCBI Taxonomy" id="31271"/>
    <lineage>
        <taxon>Eukaryota</taxon>
        <taxon>Sar</taxon>
        <taxon>Alveolata</taxon>
        <taxon>Apicomplexa</taxon>
        <taxon>Aconoidasida</taxon>
        <taxon>Haemosporida</taxon>
        <taxon>Plasmodiidae</taxon>
        <taxon>Plasmodium</taxon>
        <taxon>Plasmodium (Vinckeia)</taxon>
    </lineage>
</organism>
<evidence type="ECO:0000256" key="5">
    <source>
        <dbReference type="ARBA" id="ARBA00034078"/>
    </source>
</evidence>
<dbReference type="InterPro" id="IPR018967">
    <property type="entry name" value="FeS-contain_CDGSH-typ"/>
</dbReference>
<keyword evidence="1" id="KW-0001">2Fe-2S</keyword>
<feature type="domain" description="Iron-binding zinc finger CDGSH type" evidence="6">
    <location>
        <begin position="36"/>
        <end position="71"/>
    </location>
</feature>
<dbReference type="GO" id="GO:0051537">
    <property type="term" value="F:2 iron, 2 sulfur cluster binding"/>
    <property type="evidence" value="ECO:0007669"/>
    <property type="project" value="UniProtKB-KW"/>
</dbReference>
<dbReference type="SMART" id="SM00704">
    <property type="entry name" value="ZnF_CDGSH"/>
    <property type="match status" value="1"/>
</dbReference>
<reference evidence="7 8" key="1">
    <citation type="submission" date="2016-08" db="EMBL/GenBank/DDBJ databases">
        <authorList>
            <consortium name="Pathogen Informatics"/>
        </authorList>
    </citation>
    <scope>NUCLEOTIDE SEQUENCE [LARGE SCALE GENOMIC DNA]</scope>
    <source>
        <strain evidence="7 8">AJ</strain>
    </source>
</reference>
<dbReference type="Pfam" id="PF09360">
    <property type="entry name" value="zf-CDGSH"/>
    <property type="match status" value="1"/>
</dbReference>
<proteinExistence type="predicted"/>
<dbReference type="Gene3D" id="3.40.5.90">
    <property type="entry name" value="CDGSH iron-sulfur domain, mitoNEET-type"/>
    <property type="match status" value="1"/>
</dbReference>
<evidence type="ECO:0000313" key="8">
    <source>
        <dbReference type="Proteomes" id="UP000507163"/>
    </source>
</evidence>
<dbReference type="Proteomes" id="UP000507163">
    <property type="component" value="Chromosome 4"/>
</dbReference>
<evidence type="ECO:0000256" key="1">
    <source>
        <dbReference type="ARBA" id="ARBA00022714"/>
    </source>
</evidence>
<sequence>MKYDKYDENMKDPLEYLEHINFNTNKFPQYNHLVESCPSENEKEKIIRICRCWQSAKFPYCDDTHKVFIENGDNVGPFVAKLVSYKLSDDERLKQQKYNEKYIKIDKKITANQYSVLNNKLNYTRFMNFNTYPFNNNKFKKSMLFSFAILTSALLYDQKEKLKHLLQANKKLFKDIEIKKDHAGI</sequence>
<dbReference type="AlphaFoldDB" id="A0A1C6X4C2"/>
<dbReference type="GO" id="GO:0005737">
    <property type="term" value="C:cytoplasm"/>
    <property type="evidence" value="ECO:0007669"/>
    <property type="project" value="UniProtKB-ARBA"/>
</dbReference>
<evidence type="ECO:0000256" key="4">
    <source>
        <dbReference type="ARBA" id="ARBA00023014"/>
    </source>
</evidence>
<name>A0A1C6X4C2_PLACU</name>
<evidence type="ECO:0000313" key="7">
    <source>
        <dbReference type="EMBL" id="SCL97993.1"/>
    </source>
</evidence>
<keyword evidence="2" id="KW-0479">Metal-binding</keyword>
<comment type="cofactor">
    <cofactor evidence="5">
        <name>[2Fe-2S] cluster</name>
        <dbReference type="ChEBI" id="CHEBI:190135"/>
    </cofactor>
</comment>
<keyword evidence="4" id="KW-0411">Iron-sulfur</keyword>
<evidence type="ECO:0000256" key="2">
    <source>
        <dbReference type="ARBA" id="ARBA00022723"/>
    </source>
</evidence>
<keyword evidence="3" id="KW-0408">Iron</keyword>
<accession>A0A1C6X4C2</accession>
<dbReference type="InterPro" id="IPR042216">
    <property type="entry name" value="MitoNEET_CISD"/>
</dbReference>
<evidence type="ECO:0000256" key="3">
    <source>
        <dbReference type="ARBA" id="ARBA00023004"/>
    </source>
</evidence>
<protein>
    <submittedName>
        <fullName evidence="7">CDGSH iron-sulfur domain-containing protein, putative</fullName>
    </submittedName>
</protein>
<gene>
    <name evidence="7" type="ORF">PCHAJ_000048200</name>
</gene>
<evidence type="ECO:0000259" key="6">
    <source>
        <dbReference type="SMART" id="SM00704"/>
    </source>
</evidence>
<dbReference type="GO" id="GO:0046872">
    <property type="term" value="F:metal ion binding"/>
    <property type="evidence" value="ECO:0007669"/>
    <property type="project" value="UniProtKB-KW"/>
</dbReference>
<dbReference type="EMBL" id="LT608170">
    <property type="protein sequence ID" value="SCL97993.1"/>
    <property type="molecule type" value="Genomic_DNA"/>
</dbReference>